<comment type="similarity">
    <text evidence="1">Belongs to the DNA2/NAM7 helicase family.</text>
</comment>
<evidence type="ECO:0000256" key="2">
    <source>
        <dbReference type="ARBA" id="ARBA00022741"/>
    </source>
</evidence>
<name>A0ABX3NDD7_9FLAO</name>
<dbReference type="InterPro" id="IPR027417">
    <property type="entry name" value="P-loop_NTPase"/>
</dbReference>
<keyword evidence="10" id="KW-1185">Reference proteome</keyword>
<dbReference type="InterPro" id="IPR047187">
    <property type="entry name" value="SF1_C_Upf1"/>
</dbReference>
<dbReference type="Proteomes" id="UP000190016">
    <property type="component" value="Unassembled WGS sequence"/>
</dbReference>
<reference evidence="9 10" key="1">
    <citation type="submission" date="2016-07" db="EMBL/GenBank/DDBJ databases">
        <title>Revisiting the Taxonomy of the Elizabethkingia Genus based on Whole-Genome Sequencing, Optical Mapping, and MALDI-TOF.</title>
        <authorList>
            <person name="Nicholson A.C."/>
        </authorList>
    </citation>
    <scope>NUCLEOTIDE SEQUENCE [LARGE SCALE GENOMIC DNA]</scope>
    <source>
        <strain evidence="9 10">C1558</strain>
    </source>
</reference>
<feature type="domain" description="DNA2/NAM7 helicase helicase" evidence="7">
    <location>
        <begin position="271"/>
        <end position="351"/>
    </location>
</feature>
<keyword evidence="3" id="KW-0378">Hydrolase</keyword>
<evidence type="ECO:0000256" key="5">
    <source>
        <dbReference type="ARBA" id="ARBA00022840"/>
    </source>
</evidence>
<feature type="domain" description="DNA2/NAM7 helicase-like C-terminal" evidence="8">
    <location>
        <begin position="796"/>
        <end position="974"/>
    </location>
</feature>
<comment type="caution">
    <text evidence="9">The sequence shown here is derived from an EMBL/GenBank/DDBJ whole genome shotgun (WGS) entry which is preliminary data.</text>
</comment>
<dbReference type="PANTHER" id="PTHR43788">
    <property type="entry name" value="DNA2/NAM7 HELICASE FAMILY MEMBER"/>
    <property type="match status" value="1"/>
</dbReference>
<keyword evidence="6" id="KW-0175">Coiled coil</keyword>
<proteinExistence type="inferred from homology"/>
<accession>A0ABX3NDD7</accession>
<dbReference type="InterPro" id="IPR050534">
    <property type="entry name" value="Coronavir_polyprotein_1ab"/>
</dbReference>
<organism evidence="9 10">
    <name type="scientific">Elizabethkingia ursingii</name>
    <dbReference type="NCBI Taxonomy" id="1756150"/>
    <lineage>
        <taxon>Bacteria</taxon>
        <taxon>Pseudomonadati</taxon>
        <taxon>Bacteroidota</taxon>
        <taxon>Flavobacteriia</taxon>
        <taxon>Flavobacteriales</taxon>
        <taxon>Weeksellaceae</taxon>
        <taxon>Elizabethkingia</taxon>
    </lineage>
</organism>
<evidence type="ECO:0000256" key="6">
    <source>
        <dbReference type="SAM" id="Coils"/>
    </source>
</evidence>
<evidence type="ECO:0008006" key="11">
    <source>
        <dbReference type="Google" id="ProtNLM"/>
    </source>
</evidence>
<dbReference type="InterPro" id="IPR041679">
    <property type="entry name" value="DNA2/NAM7-like_C"/>
</dbReference>
<evidence type="ECO:0000313" key="10">
    <source>
        <dbReference type="Proteomes" id="UP000190016"/>
    </source>
</evidence>
<dbReference type="InterPro" id="IPR041677">
    <property type="entry name" value="DNA2/NAM7_AAA_11"/>
</dbReference>
<dbReference type="RefSeq" id="WP_078777742.1">
    <property type="nucleotide sequence ID" value="NZ_MBDS01000001.1"/>
</dbReference>
<dbReference type="Gene3D" id="3.40.50.300">
    <property type="entry name" value="P-loop containing nucleotide triphosphate hydrolases"/>
    <property type="match status" value="3"/>
</dbReference>
<protein>
    <recommendedName>
        <fullName evidence="11">DNA helicase</fullName>
    </recommendedName>
</protein>
<evidence type="ECO:0000259" key="7">
    <source>
        <dbReference type="Pfam" id="PF13086"/>
    </source>
</evidence>
<keyword evidence="2" id="KW-0547">Nucleotide-binding</keyword>
<evidence type="ECO:0000256" key="4">
    <source>
        <dbReference type="ARBA" id="ARBA00022806"/>
    </source>
</evidence>
<sequence length="997" mass="114817">MNSEHLKWLTYWKKNLSDSLNTDIKTKDFKHFELELFSVESEFINDLENVNDLIDFKEKKINEKKRISDKESKEWIHIDETDIIIAPFKLKPIPEHLIYLKDKNSTLPFWFFAKLNRQGKLSLPEETFPLFQRKYLEPLAEEKTEFIFGSVDTLDKVAPNGKEEYKTYTEYIDYIKKVFSKVTTQEISLYSTQGYQTIHNAIILLPDEDMNIAKSIIELYDKIIQKKDDFPLLEALITLENNTEKLPLSVSEFTNANDLHLGQMEFKHSLSVSQRKSLYTLLHSDDKVFAVNGPPGTGKTTLLQSIVASKVVETALNGSLPPIILACSTNNQAVTNIIDSFSKATTKKGPLQNRWLPNVEGYATYLPSNSKTEAELKGINYKALQGNGLFKRIENFSYLNEAKVYYLEKCSLYFKSPILNIKEATQRLQNEIKAVKKSLTEAKTRWRDYTESETIFISEYPLADPETAQYYKENLLNESVLKDEKERLLHTEKELIAYFRHEPFIRRFLCFLGAKSALNNRLTEIRVILRNSPVQLPKELDLKKTDLLNKVNHKIEILQKVTESTVNWKTWKLENQITGNPPHSEEEYWEFELLKIKDGAEPNCFYDELDVSLRHTAFQLALHYWEGEYLLQLEKDLSSPIFDKKGKNVVINRWQRQAMLTPCFVSTFHSAPNFFSYSKFFKKAQDGTNIYDSAPLFNFIDLLIVDEAGQVTPEVGIPTFALAKQAVVVGDIKQIEPIWNVSNKIDIGNLKKSEIINNYDDLIYEDEYDGKGFLSSTGSLMKIAQNACSYKETLSHEKGVFLSEHRRCYDEIISYCNTLAYDGQLIPLRGKAKDDLLFPPMYCIHTEGRSEKDESGSRFNLNEVKAITNWLKENKEKIEGMYKTIEESVGIITPFTAQKNKLISALKQAGFKTDYFKIGTVHALQGAERPIILFSMVYGEEDTGIKFFDRDNKPNMLNVAVSRAKDNFIVFANTKILDKRASTPSGILSKFLKYNSE</sequence>
<dbReference type="SUPFAM" id="SSF52540">
    <property type="entry name" value="P-loop containing nucleoside triphosphate hydrolases"/>
    <property type="match status" value="1"/>
</dbReference>
<keyword evidence="4" id="KW-0347">Helicase</keyword>
<dbReference type="Pfam" id="PF13086">
    <property type="entry name" value="AAA_11"/>
    <property type="match status" value="1"/>
</dbReference>
<evidence type="ECO:0000313" key="9">
    <source>
        <dbReference type="EMBL" id="OPB94547.1"/>
    </source>
</evidence>
<evidence type="ECO:0000259" key="8">
    <source>
        <dbReference type="Pfam" id="PF13087"/>
    </source>
</evidence>
<keyword evidence="5" id="KW-0067">ATP-binding</keyword>
<dbReference type="PANTHER" id="PTHR43788:SF8">
    <property type="entry name" value="DNA-BINDING PROTEIN SMUBP-2"/>
    <property type="match status" value="1"/>
</dbReference>
<evidence type="ECO:0000256" key="1">
    <source>
        <dbReference type="ARBA" id="ARBA00007913"/>
    </source>
</evidence>
<dbReference type="Pfam" id="PF13087">
    <property type="entry name" value="AAA_12"/>
    <property type="match status" value="1"/>
</dbReference>
<feature type="coiled-coil region" evidence="6">
    <location>
        <begin position="418"/>
        <end position="445"/>
    </location>
</feature>
<evidence type="ECO:0000256" key="3">
    <source>
        <dbReference type="ARBA" id="ARBA00022801"/>
    </source>
</evidence>
<gene>
    <name evidence="9" type="ORF">BB021_18270</name>
</gene>
<dbReference type="CDD" id="cd18808">
    <property type="entry name" value="SF1_C_Upf1"/>
    <property type="match status" value="1"/>
</dbReference>
<dbReference type="EMBL" id="MBDS01000001">
    <property type="protein sequence ID" value="OPB94547.1"/>
    <property type="molecule type" value="Genomic_DNA"/>
</dbReference>